<proteinExistence type="predicted"/>
<dbReference type="PANTHER" id="PTHR36608:SF1">
    <property type="entry name" value="POLYPHENOL OXIDASE C, CHLOROPLASTIC-LIKE"/>
    <property type="match status" value="1"/>
</dbReference>
<evidence type="ECO:0000259" key="2">
    <source>
        <dbReference type="Pfam" id="PF12143"/>
    </source>
</evidence>
<dbReference type="Proteomes" id="UP001227230">
    <property type="component" value="Chromosome 19"/>
</dbReference>
<reference evidence="3 4" key="1">
    <citation type="journal article" date="2023" name="Hortic Res">
        <title>The complete reference genome for grapevine (Vitis vinifera L.) genetics and breeding.</title>
        <authorList>
            <person name="Shi X."/>
            <person name="Cao S."/>
            <person name="Wang X."/>
            <person name="Huang S."/>
            <person name="Wang Y."/>
            <person name="Liu Z."/>
            <person name="Liu W."/>
            <person name="Leng X."/>
            <person name="Peng Y."/>
            <person name="Wang N."/>
            <person name="Wang Y."/>
            <person name="Ma Z."/>
            <person name="Xu X."/>
            <person name="Zhang F."/>
            <person name="Xue H."/>
            <person name="Zhong H."/>
            <person name="Wang Y."/>
            <person name="Zhang K."/>
            <person name="Velt A."/>
            <person name="Avia K."/>
            <person name="Holtgrawe D."/>
            <person name="Grimplet J."/>
            <person name="Matus J.T."/>
            <person name="Ware D."/>
            <person name="Wu X."/>
            <person name="Wang H."/>
            <person name="Liu C."/>
            <person name="Fang Y."/>
            <person name="Rustenholz C."/>
            <person name="Cheng Z."/>
            <person name="Xiao H."/>
            <person name="Zhou Y."/>
        </authorList>
    </citation>
    <scope>NUCLEOTIDE SEQUENCE [LARGE SCALE GENOMIC DNA]</scope>
    <source>
        <strain evidence="4">cv. Pinot noir / PN40024</strain>
        <tissue evidence="3">Leaf</tissue>
    </source>
</reference>
<protein>
    <recommendedName>
        <fullName evidence="2">Polyphenol oxidase C-terminal domain-containing protein</fullName>
    </recommendedName>
</protein>
<dbReference type="EMBL" id="CP126666">
    <property type="protein sequence ID" value="WKA12179.1"/>
    <property type="molecule type" value="Genomic_DNA"/>
</dbReference>
<feature type="domain" description="Polyphenol oxidase C-terminal" evidence="2">
    <location>
        <begin position="31"/>
        <end position="140"/>
    </location>
</feature>
<organism evidence="3 4">
    <name type="scientific">Vitis vinifera</name>
    <name type="common">Grape</name>
    <dbReference type="NCBI Taxonomy" id="29760"/>
    <lineage>
        <taxon>Eukaryota</taxon>
        <taxon>Viridiplantae</taxon>
        <taxon>Streptophyta</taxon>
        <taxon>Embryophyta</taxon>
        <taxon>Tracheophyta</taxon>
        <taxon>Spermatophyta</taxon>
        <taxon>Magnoliopsida</taxon>
        <taxon>eudicotyledons</taxon>
        <taxon>Gunneridae</taxon>
        <taxon>Pentapetalae</taxon>
        <taxon>rosids</taxon>
        <taxon>Vitales</taxon>
        <taxon>Vitaceae</taxon>
        <taxon>Viteae</taxon>
        <taxon>Vitis</taxon>
    </lineage>
</organism>
<evidence type="ECO:0000256" key="1">
    <source>
        <dbReference type="SAM" id="MobiDB-lite"/>
    </source>
</evidence>
<sequence>MQLHQCNIQGINEILLKNMPREKREEDPSPIQVLPQRPKTSRTKKEKDEAIEVLVIEGIKVPHGAAARFDVYVAKPMEGQVGPDVGELAGSFVNLPHAHYKFHIKKPKSRLELGIISLVEDIEAESSEKLVVIILPRMGEV</sequence>
<evidence type="ECO:0000313" key="3">
    <source>
        <dbReference type="EMBL" id="WKA12179.1"/>
    </source>
</evidence>
<keyword evidence="4" id="KW-1185">Reference proteome</keyword>
<gene>
    <name evidence="3" type="ORF">VitviT2T_029595</name>
</gene>
<feature type="region of interest" description="Disordered" evidence="1">
    <location>
        <begin position="19"/>
        <end position="46"/>
    </location>
</feature>
<name>A0ABY9E024_VITVI</name>
<accession>A0ABY9E024</accession>
<dbReference type="Pfam" id="PF12143">
    <property type="entry name" value="PPO1_KFDV"/>
    <property type="match status" value="1"/>
</dbReference>
<dbReference type="PANTHER" id="PTHR36608">
    <property type="entry name" value="POLYPHENOL OXIDASE C, CHLOROPLASTIC-LIKE"/>
    <property type="match status" value="1"/>
</dbReference>
<evidence type="ECO:0000313" key="4">
    <source>
        <dbReference type="Proteomes" id="UP001227230"/>
    </source>
</evidence>
<dbReference type="InterPro" id="IPR022740">
    <property type="entry name" value="Polyphenol_oxidase_C"/>
</dbReference>